<protein>
    <recommendedName>
        <fullName evidence="3">DUF4259 domain-containing protein</fullName>
    </recommendedName>
</protein>
<evidence type="ECO:0000313" key="1">
    <source>
        <dbReference type="EMBL" id="CAK7897065.1"/>
    </source>
</evidence>
<dbReference type="EMBL" id="OZ004254">
    <property type="protein sequence ID" value="CAK7897065.1"/>
    <property type="molecule type" value="Genomic_DNA"/>
</dbReference>
<dbReference type="Pfam" id="PF14078">
    <property type="entry name" value="DUF4259"/>
    <property type="match status" value="1"/>
</dbReference>
<evidence type="ECO:0000313" key="2">
    <source>
        <dbReference type="Proteomes" id="UP001497600"/>
    </source>
</evidence>
<dbReference type="InterPro" id="IPR025355">
    <property type="entry name" value="DUF4259"/>
</dbReference>
<gene>
    <name evidence="1" type="ORF">CAAN4_B08064</name>
</gene>
<reference evidence="1 2" key="1">
    <citation type="submission" date="2024-01" db="EMBL/GenBank/DDBJ databases">
        <authorList>
            <consortium name="Genoscope - CEA"/>
            <person name="William W."/>
        </authorList>
    </citation>
    <scope>NUCLEOTIDE SEQUENCE [LARGE SCALE GENOMIC DNA]</scope>
    <source>
        <strain evidence="1 2">29B2s-10</strain>
    </source>
</reference>
<sequence>MGAWGVGIFDSDCNCDSFANFEIKPIQQILKTIQEYTKNDLKNTYLEIDEAGDIIIAALLAAGFKNQNNISKREQELTPYFSKKVLDIINSNQKEFNEATKGYVTEDGLDVFLGCKKALSLVISPYSESYELWGETDLFREWLGSLESLIGDL</sequence>
<dbReference type="Proteomes" id="UP001497600">
    <property type="component" value="Chromosome B"/>
</dbReference>
<organism evidence="1 2">
    <name type="scientific">[Candida] anglica</name>
    <dbReference type="NCBI Taxonomy" id="148631"/>
    <lineage>
        <taxon>Eukaryota</taxon>
        <taxon>Fungi</taxon>
        <taxon>Dikarya</taxon>
        <taxon>Ascomycota</taxon>
        <taxon>Saccharomycotina</taxon>
        <taxon>Pichiomycetes</taxon>
        <taxon>Debaryomycetaceae</taxon>
        <taxon>Kurtzmaniella</taxon>
    </lineage>
</organism>
<accession>A0ABP0EAM2</accession>
<evidence type="ECO:0008006" key="3">
    <source>
        <dbReference type="Google" id="ProtNLM"/>
    </source>
</evidence>
<keyword evidence="2" id="KW-1185">Reference proteome</keyword>
<name>A0ABP0EAM2_9ASCO</name>
<proteinExistence type="predicted"/>